<name>A0ABY7ECI1_MYAAR</name>
<sequence>MTFLNGNHSQSSSIRRQQSLRISLWLPTTFNLQLPVKKWTT</sequence>
<protein>
    <submittedName>
        <fullName evidence="1">Uncharacterized protein</fullName>
    </submittedName>
</protein>
<evidence type="ECO:0000313" key="2">
    <source>
        <dbReference type="Proteomes" id="UP001164746"/>
    </source>
</evidence>
<gene>
    <name evidence="1" type="ORF">MAR_021975</name>
</gene>
<reference evidence="1" key="1">
    <citation type="submission" date="2022-11" db="EMBL/GenBank/DDBJ databases">
        <title>Centuries of genome instability and evolution in soft-shell clam transmissible cancer (bioRxiv).</title>
        <authorList>
            <person name="Hart S.F.M."/>
            <person name="Yonemitsu M.A."/>
            <person name="Giersch R.M."/>
            <person name="Beal B.F."/>
            <person name="Arriagada G."/>
            <person name="Davis B.W."/>
            <person name="Ostrander E.A."/>
            <person name="Goff S.P."/>
            <person name="Metzger M.J."/>
        </authorList>
    </citation>
    <scope>NUCLEOTIDE SEQUENCE</scope>
    <source>
        <strain evidence="1">MELC-2E11</strain>
        <tissue evidence="1">Siphon/mantle</tissue>
    </source>
</reference>
<organism evidence="1 2">
    <name type="scientific">Mya arenaria</name>
    <name type="common">Soft-shell clam</name>
    <dbReference type="NCBI Taxonomy" id="6604"/>
    <lineage>
        <taxon>Eukaryota</taxon>
        <taxon>Metazoa</taxon>
        <taxon>Spiralia</taxon>
        <taxon>Lophotrochozoa</taxon>
        <taxon>Mollusca</taxon>
        <taxon>Bivalvia</taxon>
        <taxon>Autobranchia</taxon>
        <taxon>Heteroconchia</taxon>
        <taxon>Euheterodonta</taxon>
        <taxon>Imparidentia</taxon>
        <taxon>Neoheterodontei</taxon>
        <taxon>Myida</taxon>
        <taxon>Myoidea</taxon>
        <taxon>Myidae</taxon>
        <taxon>Mya</taxon>
    </lineage>
</organism>
<dbReference type="Proteomes" id="UP001164746">
    <property type="component" value="Chromosome 5"/>
</dbReference>
<evidence type="ECO:0000313" key="1">
    <source>
        <dbReference type="EMBL" id="WAR06606.1"/>
    </source>
</evidence>
<proteinExistence type="predicted"/>
<accession>A0ABY7ECI1</accession>
<keyword evidence="2" id="KW-1185">Reference proteome</keyword>
<dbReference type="EMBL" id="CP111016">
    <property type="protein sequence ID" value="WAR06606.1"/>
    <property type="molecule type" value="Genomic_DNA"/>
</dbReference>